<evidence type="ECO:0000256" key="4">
    <source>
        <dbReference type="ARBA" id="ARBA00022801"/>
    </source>
</evidence>
<dbReference type="PANTHER" id="PTHR43731">
    <property type="entry name" value="RHOMBOID PROTEASE"/>
    <property type="match status" value="1"/>
</dbReference>
<dbReference type="InterPro" id="IPR050925">
    <property type="entry name" value="Rhomboid_protease_S54"/>
</dbReference>
<dbReference type="SUPFAM" id="SSF144091">
    <property type="entry name" value="Rhomboid-like"/>
    <property type="match status" value="1"/>
</dbReference>
<dbReference type="EMBL" id="FWZX01000019">
    <property type="protein sequence ID" value="SMF53349.1"/>
    <property type="molecule type" value="Genomic_DNA"/>
</dbReference>
<keyword evidence="6 7" id="KW-0472">Membrane</keyword>
<feature type="domain" description="Peptidase S54 rhomboid" evidence="8">
    <location>
        <begin position="70"/>
        <end position="217"/>
    </location>
</feature>
<dbReference type="RefSeq" id="WP_085124517.1">
    <property type="nucleotide sequence ID" value="NZ_FWZX01000019.1"/>
</dbReference>
<feature type="transmembrane region" description="Helical" evidence="7">
    <location>
        <begin position="20"/>
        <end position="40"/>
    </location>
</feature>
<feature type="transmembrane region" description="Helical" evidence="7">
    <location>
        <begin position="83"/>
        <end position="101"/>
    </location>
</feature>
<dbReference type="InterPro" id="IPR022764">
    <property type="entry name" value="Peptidase_S54_rhomboid_dom"/>
</dbReference>
<organism evidence="9 10">
    <name type="scientific">Tistlia consotensis USBA 355</name>
    <dbReference type="NCBI Taxonomy" id="560819"/>
    <lineage>
        <taxon>Bacteria</taxon>
        <taxon>Pseudomonadati</taxon>
        <taxon>Pseudomonadota</taxon>
        <taxon>Alphaproteobacteria</taxon>
        <taxon>Rhodospirillales</taxon>
        <taxon>Rhodovibrionaceae</taxon>
        <taxon>Tistlia</taxon>
    </lineage>
</organism>
<dbReference type="GO" id="GO:0004252">
    <property type="term" value="F:serine-type endopeptidase activity"/>
    <property type="evidence" value="ECO:0007669"/>
    <property type="project" value="InterPro"/>
</dbReference>
<keyword evidence="3 7" id="KW-0812">Transmembrane</keyword>
<comment type="subcellular location">
    <subcellularLocation>
        <location evidence="1">Membrane</location>
        <topology evidence="1">Multi-pass membrane protein</topology>
    </subcellularLocation>
</comment>
<evidence type="ECO:0000256" key="5">
    <source>
        <dbReference type="ARBA" id="ARBA00022989"/>
    </source>
</evidence>
<protein>
    <submittedName>
        <fullName evidence="9">Membrane associated serine protease, rhomboid family</fullName>
    </submittedName>
</protein>
<feature type="transmembrane region" description="Helical" evidence="7">
    <location>
        <begin position="108"/>
        <end position="128"/>
    </location>
</feature>
<feature type="transmembrane region" description="Helical" evidence="7">
    <location>
        <begin position="52"/>
        <end position="71"/>
    </location>
</feature>
<keyword evidence="10" id="KW-1185">Reference proteome</keyword>
<dbReference type="GO" id="GO:0016020">
    <property type="term" value="C:membrane"/>
    <property type="evidence" value="ECO:0007669"/>
    <property type="project" value="UniProtKB-SubCell"/>
</dbReference>
<feature type="transmembrane region" description="Helical" evidence="7">
    <location>
        <begin position="134"/>
        <end position="157"/>
    </location>
</feature>
<name>A0A1Y6C9Q6_9PROT</name>
<keyword evidence="4" id="KW-0378">Hydrolase</keyword>
<accession>A0A1Y6C9Q6</accession>
<proteinExistence type="inferred from homology"/>
<comment type="similarity">
    <text evidence="2">Belongs to the peptidase S54 family.</text>
</comment>
<feature type="transmembrane region" description="Helical" evidence="7">
    <location>
        <begin position="201"/>
        <end position="217"/>
    </location>
</feature>
<evidence type="ECO:0000256" key="2">
    <source>
        <dbReference type="ARBA" id="ARBA00009045"/>
    </source>
</evidence>
<dbReference type="Pfam" id="PF01694">
    <property type="entry name" value="Rhomboid"/>
    <property type="match status" value="1"/>
</dbReference>
<evidence type="ECO:0000256" key="3">
    <source>
        <dbReference type="ARBA" id="ARBA00022692"/>
    </source>
</evidence>
<gene>
    <name evidence="9" type="ORF">SAMN05428998_11919</name>
</gene>
<keyword evidence="9" id="KW-0645">Protease</keyword>
<dbReference type="STRING" id="560819.SAMN05428998_11919"/>
<dbReference type="GO" id="GO:0006508">
    <property type="term" value="P:proteolysis"/>
    <property type="evidence" value="ECO:0007669"/>
    <property type="project" value="UniProtKB-KW"/>
</dbReference>
<evidence type="ECO:0000313" key="10">
    <source>
        <dbReference type="Proteomes" id="UP000192917"/>
    </source>
</evidence>
<evidence type="ECO:0000259" key="8">
    <source>
        <dbReference type="Pfam" id="PF01694"/>
    </source>
</evidence>
<dbReference type="Gene3D" id="1.20.1540.10">
    <property type="entry name" value="Rhomboid-like"/>
    <property type="match status" value="1"/>
</dbReference>
<dbReference type="PANTHER" id="PTHR43731:SF14">
    <property type="entry name" value="PRESENILIN-ASSOCIATED RHOMBOID-LIKE PROTEIN, MITOCHONDRIAL"/>
    <property type="match status" value="1"/>
</dbReference>
<evidence type="ECO:0000313" key="9">
    <source>
        <dbReference type="EMBL" id="SMF53349.1"/>
    </source>
</evidence>
<dbReference type="AlphaFoldDB" id="A0A1Y6C9Q6"/>
<evidence type="ECO:0000256" key="6">
    <source>
        <dbReference type="ARBA" id="ARBA00023136"/>
    </source>
</evidence>
<evidence type="ECO:0000256" key="1">
    <source>
        <dbReference type="ARBA" id="ARBA00004141"/>
    </source>
</evidence>
<evidence type="ECO:0000256" key="7">
    <source>
        <dbReference type="SAM" id="Phobius"/>
    </source>
</evidence>
<feature type="transmembrane region" description="Helical" evidence="7">
    <location>
        <begin position="169"/>
        <end position="189"/>
    </location>
</feature>
<keyword evidence="5 7" id="KW-1133">Transmembrane helix</keyword>
<dbReference type="Proteomes" id="UP000192917">
    <property type="component" value="Unassembled WGS sequence"/>
</dbReference>
<dbReference type="InterPro" id="IPR035952">
    <property type="entry name" value="Rhomboid-like_sf"/>
</dbReference>
<sequence>MPPLLDARTPPPPRRGQPSGLTLAPAPLALVVALLLVFAAQRLSPPDIAQWILVHGALLIFIGGQADWSRLYTLVTSLFLHDGWLHFGFNAFWLATIGSLVHRFVGPWRFLLIFFLGGIVGGLALVLSHWGETVIAIGASGSVFAFLGAGGHVFVARPDDTRAERLKRLAAFTVVMMALNLAFAFFGTLPGMDPVSVAWEAHAGGFLTGLLLFPLLARGREGGLPTSRGRGAPG</sequence>
<reference evidence="9 10" key="1">
    <citation type="submission" date="2017-04" db="EMBL/GenBank/DDBJ databases">
        <authorList>
            <person name="Afonso C.L."/>
            <person name="Miller P.J."/>
            <person name="Scott M.A."/>
            <person name="Spackman E."/>
            <person name="Goraichik I."/>
            <person name="Dimitrov K.M."/>
            <person name="Suarez D.L."/>
            <person name="Swayne D.E."/>
        </authorList>
    </citation>
    <scope>NUCLEOTIDE SEQUENCE [LARGE SCALE GENOMIC DNA]</scope>
    <source>
        <strain evidence="9 10">USBA 355</strain>
    </source>
</reference>